<name>A0ABR2K7V2_9EUKA</name>
<comment type="caution">
    <text evidence="1">The sequence shown here is derived from an EMBL/GenBank/DDBJ whole genome shotgun (WGS) entry which is preliminary data.</text>
</comment>
<reference evidence="1 2" key="1">
    <citation type="submission" date="2024-04" db="EMBL/GenBank/DDBJ databases">
        <title>Tritrichomonas musculus Genome.</title>
        <authorList>
            <person name="Alves-Ferreira E."/>
            <person name="Grigg M."/>
            <person name="Lorenzi H."/>
            <person name="Galac M."/>
        </authorList>
    </citation>
    <scope>NUCLEOTIDE SEQUENCE [LARGE SCALE GENOMIC DNA]</scope>
    <source>
        <strain evidence="1 2">EAF2021</strain>
    </source>
</reference>
<accession>A0ABR2K7V2</accession>
<evidence type="ECO:0000313" key="1">
    <source>
        <dbReference type="EMBL" id="KAK8886130.1"/>
    </source>
</evidence>
<sequence>MKHIKESKDNNFIIVVPTNNYIRITITTYYSASKRLGSIIEFTLGALLDNYSLFINEANFLLQHPALIKMTSEFYYAELFSATQRICSHKSIKKDTLPKKAVWY</sequence>
<keyword evidence="2" id="KW-1185">Reference proteome</keyword>
<evidence type="ECO:0000313" key="2">
    <source>
        <dbReference type="Proteomes" id="UP001470230"/>
    </source>
</evidence>
<proteinExistence type="predicted"/>
<organism evidence="1 2">
    <name type="scientific">Tritrichomonas musculus</name>
    <dbReference type="NCBI Taxonomy" id="1915356"/>
    <lineage>
        <taxon>Eukaryota</taxon>
        <taxon>Metamonada</taxon>
        <taxon>Parabasalia</taxon>
        <taxon>Tritrichomonadida</taxon>
        <taxon>Tritrichomonadidae</taxon>
        <taxon>Tritrichomonas</taxon>
    </lineage>
</organism>
<dbReference type="Proteomes" id="UP001470230">
    <property type="component" value="Unassembled WGS sequence"/>
</dbReference>
<gene>
    <name evidence="1" type="ORF">M9Y10_041590</name>
</gene>
<dbReference type="EMBL" id="JAPFFF010000007">
    <property type="protein sequence ID" value="KAK8886130.1"/>
    <property type="molecule type" value="Genomic_DNA"/>
</dbReference>
<protein>
    <submittedName>
        <fullName evidence="1">Uncharacterized protein</fullName>
    </submittedName>
</protein>